<accession>A0A1H1B043</accession>
<comment type="similarity">
    <text evidence="2">Belongs to the UreD family.</text>
</comment>
<dbReference type="Proteomes" id="UP000181917">
    <property type="component" value="Unassembled WGS sequence"/>
</dbReference>
<comment type="subunit">
    <text evidence="2">UreD, UreF and UreG form a complex that acts as a GTP-hydrolysis-dependent molecular chaperone, activating the urease apoprotein by helping to assemble the nickel containing metallocenter of UreC. The UreE protein probably delivers the nickel.</text>
</comment>
<dbReference type="GO" id="GO:0005737">
    <property type="term" value="C:cytoplasm"/>
    <property type="evidence" value="ECO:0007669"/>
    <property type="project" value="UniProtKB-SubCell"/>
</dbReference>
<dbReference type="Pfam" id="PF01774">
    <property type="entry name" value="UreD"/>
    <property type="match status" value="1"/>
</dbReference>
<gene>
    <name evidence="2" type="primary">ureD</name>
    <name evidence="3" type="ORF">SAMN04489742_1174</name>
</gene>
<dbReference type="STRING" id="37928.SAMN04489742_1174"/>
<dbReference type="RefSeq" id="WP_158300461.1">
    <property type="nucleotide sequence ID" value="NZ_CP018863.1"/>
</dbReference>
<comment type="function">
    <text evidence="2">Required for maturation of urease via the functional incorporation of the urease nickel metallocenter.</text>
</comment>
<comment type="subcellular location">
    <subcellularLocation>
        <location evidence="2">Cytoplasm</location>
    </subcellularLocation>
</comment>
<keyword evidence="1 2" id="KW-0143">Chaperone</keyword>
<sequence>MLAHARLTADRPRGPEAREGATRILRMRSQAPLILRPTRQRAPAALRHWNLDPDRCAGVSIVAGAAGPLGGDHLRLDVEVKAGASLIVRAVAATLVLPGPHGLESRSEVNIKVASGGTLVWLPGKQILAERCYHEALTRIDLEDGARLFAREELVLGRHGETPGAVRQRLRLTYDGIASHDQELAVGEGAIGWDSSAVTGGRRALGSVLIVDPESTGPADAQPPAPEDVPDTAVMALDSRSVLVSSLAEDSILLSRQLDASLAGYVRQEEADRV</sequence>
<protein>
    <recommendedName>
        <fullName evidence="2">Urease accessory protein UreD</fullName>
    </recommendedName>
</protein>
<organism evidence="3 4">
    <name type="scientific">Crystallibacter crystallopoietes</name>
    <dbReference type="NCBI Taxonomy" id="37928"/>
    <lineage>
        <taxon>Bacteria</taxon>
        <taxon>Bacillati</taxon>
        <taxon>Actinomycetota</taxon>
        <taxon>Actinomycetes</taxon>
        <taxon>Micrococcales</taxon>
        <taxon>Micrococcaceae</taxon>
        <taxon>Crystallibacter</taxon>
    </lineage>
</organism>
<dbReference type="EMBL" id="FNKH01000002">
    <property type="protein sequence ID" value="SDQ45338.1"/>
    <property type="molecule type" value="Genomic_DNA"/>
</dbReference>
<keyword evidence="2" id="KW-0963">Cytoplasm</keyword>
<keyword evidence="2" id="KW-0996">Nickel insertion</keyword>
<reference evidence="3 4" key="1">
    <citation type="submission" date="2016-10" db="EMBL/GenBank/DDBJ databases">
        <authorList>
            <person name="de Groot N.N."/>
        </authorList>
    </citation>
    <scope>NUCLEOTIDE SEQUENCE [LARGE SCALE GENOMIC DNA]</scope>
    <source>
        <strain evidence="3 4">DSM 20117</strain>
    </source>
</reference>
<evidence type="ECO:0000256" key="1">
    <source>
        <dbReference type="ARBA" id="ARBA00023186"/>
    </source>
</evidence>
<dbReference type="InterPro" id="IPR002669">
    <property type="entry name" value="UreD"/>
</dbReference>
<evidence type="ECO:0000313" key="3">
    <source>
        <dbReference type="EMBL" id="SDQ45338.1"/>
    </source>
</evidence>
<proteinExistence type="inferred from homology"/>
<keyword evidence="4" id="KW-1185">Reference proteome</keyword>
<name>A0A1H1B043_9MICC</name>
<dbReference type="HAMAP" id="MF_01384">
    <property type="entry name" value="UreD"/>
    <property type="match status" value="1"/>
</dbReference>
<evidence type="ECO:0000256" key="2">
    <source>
        <dbReference type="HAMAP-Rule" id="MF_01384"/>
    </source>
</evidence>
<dbReference type="AlphaFoldDB" id="A0A1H1B043"/>
<dbReference type="GO" id="GO:0016151">
    <property type="term" value="F:nickel cation binding"/>
    <property type="evidence" value="ECO:0007669"/>
    <property type="project" value="UniProtKB-UniRule"/>
</dbReference>
<evidence type="ECO:0000313" key="4">
    <source>
        <dbReference type="Proteomes" id="UP000181917"/>
    </source>
</evidence>